<organism evidence="1 2">
    <name type="scientific">Chlamydomonas reinhardtii</name>
    <name type="common">Chlamydomonas smithii</name>
    <dbReference type="NCBI Taxonomy" id="3055"/>
    <lineage>
        <taxon>Eukaryota</taxon>
        <taxon>Viridiplantae</taxon>
        <taxon>Chlorophyta</taxon>
        <taxon>core chlorophytes</taxon>
        <taxon>Chlorophyceae</taxon>
        <taxon>CS clade</taxon>
        <taxon>Chlamydomonadales</taxon>
        <taxon>Chlamydomonadaceae</taxon>
        <taxon>Chlamydomonas</taxon>
    </lineage>
</organism>
<evidence type="ECO:0000313" key="1">
    <source>
        <dbReference type="EMBL" id="PNW70868.1"/>
    </source>
</evidence>
<dbReference type="Proteomes" id="UP000006906">
    <property type="component" value="Chromosome 17"/>
</dbReference>
<sequence length="89" mass="9259">MHNPPTHLGGVDAEAWLRDVITGCESVLFTVQRCTRGTVPAGTAAEALDQAAAALRLRSGGDGHNEALLRQVVASVQGLKGHLARAMTS</sequence>
<dbReference type="OrthoDB" id="2339771at2759"/>
<protein>
    <submittedName>
        <fullName evidence="1">Uncharacterized protein</fullName>
    </submittedName>
</protein>
<dbReference type="RefSeq" id="XP_042915022.1">
    <property type="nucleotide sequence ID" value="XM_043072563.1"/>
</dbReference>
<dbReference type="STRING" id="3055.A0A2K3CRG6"/>
<dbReference type="InParanoid" id="A0A2K3CRG6"/>
<keyword evidence="2" id="KW-1185">Reference proteome</keyword>
<evidence type="ECO:0000313" key="2">
    <source>
        <dbReference type="Proteomes" id="UP000006906"/>
    </source>
</evidence>
<proteinExistence type="predicted"/>
<dbReference type="GeneID" id="66057137"/>
<accession>A0A2K3CRG6</accession>
<gene>
    <name evidence="1" type="ORF">CHLRE_17g736850v5</name>
</gene>
<name>A0A2K3CRG6_CHLRE</name>
<dbReference type="EMBL" id="CM008978">
    <property type="protein sequence ID" value="PNW70868.1"/>
    <property type="molecule type" value="Genomic_DNA"/>
</dbReference>
<dbReference type="Gramene" id="PNW70868">
    <property type="protein sequence ID" value="PNW70868"/>
    <property type="gene ID" value="CHLRE_17g736850v5"/>
</dbReference>
<reference evidence="1 2" key="1">
    <citation type="journal article" date="2007" name="Science">
        <title>The Chlamydomonas genome reveals the evolution of key animal and plant functions.</title>
        <authorList>
            <person name="Merchant S.S."/>
            <person name="Prochnik S.E."/>
            <person name="Vallon O."/>
            <person name="Harris E.H."/>
            <person name="Karpowicz S.J."/>
            <person name="Witman G.B."/>
            <person name="Terry A."/>
            <person name="Salamov A."/>
            <person name="Fritz-Laylin L.K."/>
            <person name="Marechal-Drouard L."/>
            <person name="Marshall W.F."/>
            <person name="Qu L.H."/>
            <person name="Nelson D.R."/>
            <person name="Sanderfoot A.A."/>
            <person name="Spalding M.H."/>
            <person name="Kapitonov V.V."/>
            <person name="Ren Q."/>
            <person name="Ferris P."/>
            <person name="Lindquist E."/>
            <person name="Shapiro H."/>
            <person name="Lucas S.M."/>
            <person name="Grimwood J."/>
            <person name="Schmutz J."/>
            <person name="Cardol P."/>
            <person name="Cerutti H."/>
            <person name="Chanfreau G."/>
            <person name="Chen C.L."/>
            <person name="Cognat V."/>
            <person name="Croft M.T."/>
            <person name="Dent R."/>
            <person name="Dutcher S."/>
            <person name="Fernandez E."/>
            <person name="Fukuzawa H."/>
            <person name="Gonzalez-Ballester D."/>
            <person name="Gonzalez-Halphen D."/>
            <person name="Hallmann A."/>
            <person name="Hanikenne M."/>
            <person name="Hippler M."/>
            <person name="Inwood W."/>
            <person name="Jabbari K."/>
            <person name="Kalanon M."/>
            <person name="Kuras R."/>
            <person name="Lefebvre P.A."/>
            <person name="Lemaire S.D."/>
            <person name="Lobanov A.V."/>
            <person name="Lohr M."/>
            <person name="Manuell A."/>
            <person name="Meier I."/>
            <person name="Mets L."/>
            <person name="Mittag M."/>
            <person name="Mittelmeier T."/>
            <person name="Moroney J.V."/>
            <person name="Moseley J."/>
            <person name="Napoli C."/>
            <person name="Nedelcu A.M."/>
            <person name="Niyogi K."/>
            <person name="Novoselov S.V."/>
            <person name="Paulsen I.T."/>
            <person name="Pazour G."/>
            <person name="Purton S."/>
            <person name="Ral J.P."/>
            <person name="Riano-Pachon D.M."/>
            <person name="Riekhof W."/>
            <person name="Rymarquis L."/>
            <person name="Schroda M."/>
            <person name="Stern D."/>
            <person name="Umen J."/>
            <person name="Willows R."/>
            <person name="Wilson N."/>
            <person name="Zimmer S.L."/>
            <person name="Allmer J."/>
            <person name="Balk J."/>
            <person name="Bisova K."/>
            <person name="Chen C.J."/>
            <person name="Elias M."/>
            <person name="Gendler K."/>
            <person name="Hauser C."/>
            <person name="Lamb M.R."/>
            <person name="Ledford H."/>
            <person name="Long J.C."/>
            <person name="Minagawa J."/>
            <person name="Page M.D."/>
            <person name="Pan J."/>
            <person name="Pootakham W."/>
            <person name="Roje S."/>
            <person name="Rose A."/>
            <person name="Stahlberg E."/>
            <person name="Terauchi A.M."/>
            <person name="Yang P."/>
            <person name="Ball S."/>
            <person name="Bowler C."/>
            <person name="Dieckmann C.L."/>
            <person name="Gladyshev V.N."/>
            <person name="Green P."/>
            <person name="Jorgensen R."/>
            <person name="Mayfield S."/>
            <person name="Mueller-Roeber B."/>
            <person name="Rajamani S."/>
            <person name="Sayre R.T."/>
            <person name="Brokstein P."/>
            <person name="Dubchak I."/>
            <person name="Goodstein D."/>
            <person name="Hornick L."/>
            <person name="Huang Y.W."/>
            <person name="Jhaveri J."/>
            <person name="Luo Y."/>
            <person name="Martinez D."/>
            <person name="Ngau W.C."/>
            <person name="Otillar B."/>
            <person name="Poliakov A."/>
            <person name="Porter A."/>
            <person name="Szajkowski L."/>
            <person name="Werner G."/>
            <person name="Zhou K."/>
            <person name="Grigoriev I.V."/>
            <person name="Rokhsar D.S."/>
            <person name="Grossman A.R."/>
        </authorList>
    </citation>
    <scope>NUCLEOTIDE SEQUENCE [LARGE SCALE GENOMIC DNA]</scope>
    <source>
        <strain evidence="2">CC-503</strain>
    </source>
</reference>
<dbReference type="KEGG" id="cre:CHLRE_17g736850v5"/>
<dbReference type="AlphaFoldDB" id="A0A2K3CRG6"/>